<name>A0A1I8EF85_WUCBA</name>
<protein>
    <submittedName>
        <fullName evidence="3">Uncharacterized protein</fullName>
    </submittedName>
</protein>
<feature type="chain" id="PRO_5009318168" evidence="2">
    <location>
        <begin position="20"/>
        <end position="305"/>
    </location>
</feature>
<organism evidence="3">
    <name type="scientific">Wuchereria bancrofti</name>
    <dbReference type="NCBI Taxonomy" id="6293"/>
    <lineage>
        <taxon>Eukaryota</taxon>
        <taxon>Metazoa</taxon>
        <taxon>Ecdysozoa</taxon>
        <taxon>Nematoda</taxon>
        <taxon>Chromadorea</taxon>
        <taxon>Rhabditida</taxon>
        <taxon>Spirurina</taxon>
        <taxon>Spiruromorpha</taxon>
        <taxon>Filarioidea</taxon>
        <taxon>Onchocercidae</taxon>
        <taxon>Wuchereria</taxon>
    </lineage>
</organism>
<feature type="transmembrane region" description="Helical" evidence="1">
    <location>
        <begin position="201"/>
        <end position="221"/>
    </location>
</feature>
<dbReference type="AlphaFoldDB" id="A0A1I8EF85"/>
<sequence>MHYWVVAFMLALQMVDVTSRTSMISGKLSQKTDEQKMQIFLNELKICKQKGDKMEAFVTDNRSLTIIQNHSLHLPSNLTKSIKEFNIVLKNIIVPNNECMGMVLDASLNYINVNILLLCYEKNRTIDWNNSGKNNSEIDDQIISFLNYVHRLLHLFRPSYLSQRNRSGDKIDSIRYHFIPNETEQQQKTREKNKKFWEKTVVLLILIVAFICFLIASIKGIQWLCGKKKPIFAYNWELCLELNSDHLRLVLISSYFQICNIPDEERLLILSNNGILPMETGNDFCYVNKPYHARSKKVYHSISHF</sequence>
<reference evidence="3" key="1">
    <citation type="submission" date="2016-11" db="UniProtKB">
        <authorList>
            <consortium name="WormBaseParasite"/>
        </authorList>
    </citation>
    <scope>IDENTIFICATION</scope>
    <source>
        <strain evidence="3">pt0022</strain>
    </source>
</reference>
<keyword evidence="1" id="KW-0812">Transmembrane</keyword>
<keyword evidence="2" id="KW-0732">Signal</keyword>
<accession>A0A1I8EF85</accession>
<evidence type="ECO:0000313" key="3">
    <source>
        <dbReference type="WBParaSite" id="maker-PairedContig_1810-snap-gene-0.5-mRNA-1"/>
    </source>
</evidence>
<keyword evidence="1" id="KW-0472">Membrane</keyword>
<dbReference type="WBParaSite" id="maker-PairedContig_1810-snap-gene-0.5-mRNA-1">
    <property type="protein sequence ID" value="maker-PairedContig_1810-snap-gene-0.5-mRNA-1"/>
    <property type="gene ID" value="maker-PairedContig_1810-snap-gene-0.5"/>
</dbReference>
<evidence type="ECO:0000256" key="2">
    <source>
        <dbReference type="SAM" id="SignalP"/>
    </source>
</evidence>
<feature type="signal peptide" evidence="2">
    <location>
        <begin position="1"/>
        <end position="19"/>
    </location>
</feature>
<keyword evidence="1" id="KW-1133">Transmembrane helix</keyword>
<evidence type="ECO:0000256" key="1">
    <source>
        <dbReference type="SAM" id="Phobius"/>
    </source>
</evidence>
<proteinExistence type="predicted"/>